<keyword evidence="3" id="KW-1185">Reference proteome</keyword>
<comment type="caution">
    <text evidence="2">The sequence shown here is derived from an EMBL/GenBank/DDBJ whole genome shotgun (WGS) entry which is preliminary data.</text>
</comment>
<feature type="region of interest" description="Disordered" evidence="1">
    <location>
        <begin position="1"/>
        <end position="33"/>
    </location>
</feature>
<accession>A0A8K0R746</accession>
<dbReference type="OrthoDB" id="3784217at2759"/>
<proteinExistence type="predicted"/>
<reference evidence="2" key="1">
    <citation type="journal article" date="2021" name="Nat. Commun.">
        <title>Genetic determinants of endophytism in the Arabidopsis root mycobiome.</title>
        <authorList>
            <person name="Mesny F."/>
            <person name="Miyauchi S."/>
            <person name="Thiergart T."/>
            <person name="Pickel B."/>
            <person name="Atanasova L."/>
            <person name="Karlsson M."/>
            <person name="Huettel B."/>
            <person name="Barry K.W."/>
            <person name="Haridas S."/>
            <person name="Chen C."/>
            <person name="Bauer D."/>
            <person name="Andreopoulos W."/>
            <person name="Pangilinan J."/>
            <person name="LaButti K."/>
            <person name="Riley R."/>
            <person name="Lipzen A."/>
            <person name="Clum A."/>
            <person name="Drula E."/>
            <person name="Henrissat B."/>
            <person name="Kohler A."/>
            <person name="Grigoriev I.V."/>
            <person name="Martin F.M."/>
            <person name="Hacquard S."/>
        </authorList>
    </citation>
    <scope>NUCLEOTIDE SEQUENCE</scope>
    <source>
        <strain evidence="2">MPI-SDFR-AT-0120</strain>
    </source>
</reference>
<sequence length="214" mass="24738">MATAATLAVEQTPARGSLPTPPNTPQKPAQNVISSDANAVHLHRARIDRVLRTLSDFRKTDETRAFLYQQNRHNKLYCETCSPKNREPGSCDRTCPLLRPCRYNLPPLDQKWIQEVHTDHQRLVRLMTEMKQYAYNAEPERVSNWEIVAEELRRWARSMLEVTAEEEWTWCLEIKKVEGMKEGWGFDGAWGKGPGIEKEEHIGPDEMSHGKRIC</sequence>
<evidence type="ECO:0000256" key="1">
    <source>
        <dbReference type="SAM" id="MobiDB-lite"/>
    </source>
</evidence>
<name>A0A8K0R746_9PLEO</name>
<dbReference type="EMBL" id="JAGMVJ010000008">
    <property type="protein sequence ID" value="KAH7087992.1"/>
    <property type="molecule type" value="Genomic_DNA"/>
</dbReference>
<dbReference type="AlphaFoldDB" id="A0A8K0R746"/>
<protein>
    <submittedName>
        <fullName evidence="2">Uncharacterized protein</fullName>
    </submittedName>
</protein>
<evidence type="ECO:0000313" key="3">
    <source>
        <dbReference type="Proteomes" id="UP000813461"/>
    </source>
</evidence>
<gene>
    <name evidence="2" type="ORF">FB567DRAFT_627792</name>
</gene>
<dbReference type="Proteomes" id="UP000813461">
    <property type="component" value="Unassembled WGS sequence"/>
</dbReference>
<evidence type="ECO:0000313" key="2">
    <source>
        <dbReference type="EMBL" id="KAH7087992.1"/>
    </source>
</evidence>
<organism evidence="2 3">
    <name type="scientific">Paraphoma chrysanthemicola</name>
    <dbReference type="NCBI Taxonomy" id="798071"/>
    <lineage>
        <taxon>Eukaryota</taxon>
        <taxon>Fungi</taxon>
        <taxon>Dikarya</taxon>
        <taxon>Ascomycota</taxon>
        <taxon>Pezizomycotina</taxon>
        <taxon>Dothideomycetes</taxon>
        <taxon>Pleosporomycetidae</taxon>
        <taxon>Pleosporales</taxon>
        <taxon>Pleosporineae</taxon>
        <taxon>Phaeosphaeriaceae</taxon>
        <taxon>Paraphoma</taxon>
    </lineage>
</organism>
<feature type="region of interest" description="Disordered" evidence="1">
    <location>
        <begin position="195"/>
        <end position="214"/>
    </location>
</feature>